<reference evidence="2 3" key="1">
    <citation type="journal article" date="2024" name="Int. J. Syst. Evol. Microbiol.">
        <title>Microbacterium memoriense sp. nov., a member of the Actinomycetota from marine beach sediment of the north coast of Portugal.</title>
        <authorList>
            <person name="Santos J.D.N.D."/>
            <person name="Klimek D."/>
            <person name="Calusinska M."/>
            <person name="Lobo-da-Cunha A."/>
            <person name="Catita J."/>
            <person name="Goncalves H."/>
            <person name="Gonzalez I."/>
            <person name="Lage O.M."/>
        </authorList>
    </citation>
    <scope>NUCLEOTIDE SEQUENCE [LARGE SCALE GENOMIC DNA]</scope>
    <source>
        <strain evidence="2 3">PMIC_1C1B</strain>
    </source>
</reference>
<dbReference type="EMBL" id="JAODOR010000001">
    <property type="protein sequence ID" value="MCT9000888.1"/>
    <property type="molecule type" value="Genomic_DNA"/>
</dbReference>
<keyword evidence="3" id="KW-1185">Reference proteome</keyword>
<dbReference type="PROSITE" id="PS51704">
    <property type="entry name" value="GP_PDE"/>
    <property type="match status" value="1"/>
</dbReference>
<dbReference type="InterPro" id="IPR030395">
    <property type="entry name" value="GP_PDE_dom"/>
</dbReference>
<dbReference type="Pfam" id="PF03009">
    <property type="entry name" value="GDPD"/>
    <property type="match status" value="1"/>
</dbReference>
<feature type="domain" description="GP-PDE" evidence="1">
    <location>
        <begin position="12"/>
        <end position="253"/>
    </location>
</feature>
<dbReference type="Gene3D" id="3.20.20.190">
    <property type="entry name" value="Phosphatidylinositol (PI) phosphodiesterase"/>
    <property type="match status" value="1"/>
</dbReference>
<sequence length="257" mass="27034">MTHPWFTASASPRVLAHRGFVPPDAEGIVENSVAAVAAAHAAGARYVESDCHVTSDGVVVLFHDDDLRRVANDPRPIAAVTHDELHRLMVHRGGLLTAADAMDAFPTLRFNLDVKAGAAAGSVGRIVAPHADRVLLTSFSDERRRAALAAARARGGEPATSAGKTSVLRGLAAVATGSAALIRRALTGIDALQVPERQGRARIVTRRMLDAVHAAGVEVHVWTVNDPADMTRLLDLGVDGLVTDRADLALRTVAGRA</sequence>
<accession>A0ABT2P887</accession>
<evidence type="ECO:0000259" key="1">
    <source>
        <dbReference type="PROSITE" id="PS51704"/>
    </source>
</evidence>
<organism evidence="2 3">
    <name type="scientific">Microbacterium memoriense</name>
    <dbReference type="NCBI Taxonomy" id="2978350"/>
    <lineage>
        <taxon>Bacteria</taxon>
        <taxon>Bacillati</taxon>
        <taxon>Actinomycetota</taxon>
        <taxon>Actinomycetes</taxon>
        <taxon>Micrococcales</taxon>
        <taxon>Microbacteriaceae</taxon>
        <taxon>Microbacterium</taxon>
    </lineage>
</organism>
<dbReference type="PANTHER" id="PTHR43805">
    <property type="entry name" value="GLYCEROPHOSPHORYL DIESTER PHOSPHODIESTERASE"/>
    <property type="match status" value="1"/>
</dbReference>
<evidence type="ECO:0000313" key="2">
    <source>
        <dbReference type="EMBL" id="MCT9000888.1"/>
    </source>
</evidence>
<proteinExistence type="predicted"/>
<protein>
    <submittedName>
        <fullName evidence="2">Glycerophosphodiester phosphodiesterase family protein</fullName>
    </submittedName>
</protein>
<name>A0ABT2P887_9MICO</name>
<evidence type="ECO:0000313" key="3">
    <source>
        <dbReference type="Proteomes" id="UP001300496"/>
    </source>
</evidence>
<dbReference type="SUPFAM" id="SSF51695">
    <property type="entry name" value="PLC-like phosphodiesterases"/>
    <property type="match status" value="1"/>
</dbReference>
<comment type="caution">
    <text evidence="2">The sequence shown here is derived from an EMBL/GenBank/DDBJ whole genome shotgun (WGS) entry which is preliminary data.</text>
</comment>
<gene>
    <name evidence="2" type="ORF">N4R40_00705</name>
</gene>
<dbReference type="InterPro" id="IPR017946">
    <property type="entry name" value="PLC-like_Pdiesterase_TIM-brl"/>
</dbReference>
<dbReference type="RefSeq" id="WP_261605445.1">
    <property type="nucleotide sequence ID" value="NZ_JAODOR010000001.1"/>
</dbReference>
<dbReference type="PANTHER" id="PTHR43805:SF1">
    <property type="entry name" value="GP-PDE DOMAIN-CONTAINING PROTEIN"/>
    <property type="match status" value="1"/>
</dbReference>
<dbReference type="Proteomes" id="UP001300496">
    <property type="component" value="Unassembled WGS sequence"/>
</dbReference>